<reference evidence="2" key="1">
    <citation type="submission" date="2019-11" db="EMBL/GenBank/DDBJ databases">
        <authorList>
            <person name="Feng L."/>
        </authorList>
    </citation>
    <scope>NUCLEOTIDE SEQUENCE</scope>
    <source>
        <strain evidence="2">CsymbiosumLFYP84</strain>
    </source>
</reference>
<evidence type="ECO:0008006" key="3">
    <source>
        <dbReference type="Google" id="ProtNLM"/>
    </source>
</evidence>
<evidence type="ECO:0000256" key="1">
    <source>
        <dbReference type="SAM" id="Phobius"/>
    </source>
</evidence>
<dbReference type="EMBL" id="CACRUA010000006">
    <property type="protein sequence ID" value="VYT76379.1"/>
    <property type="molecule type" value="Genomic_DNA"/>
</dbReference>
<keyword evidence="1" id="KW-0812">Transmembrane</keyword>
<name>A0A6N2ZAD0_CLOSY</name>
<feature type="transmembrane region" description="Helical" evidence="1">
    <location>
        <begin position="21"/>
        <end position="42"/>
    </location>
</feature>
<sequence length="108" mass="11583">MARQTDNRISYIKKPMAENSFPCVISAAAGLVLCIAGMAVSIRSQGNTPLGAVAACFCGVLFSIAGLRYGYRAFKEREKNYILAKAGTVTAVAMVILCFVILLIGFKR</sequence>
<keyword evidence="1" id="KW-0472">Membrane</keyword>
<proteinExistence type="predicted"/>
<gene>
    <name evidence="2" type="ORF">CSLFYP84_00520</name>
</gene>
<dbReference type="RefSeq" id="WP_156684330.1">
    <property type="nucleotide sequence ID" value="NZ_CACRUA010000006.1"/>
</dbReference>
<feature type="transmembrane region" description="Helical" evidence="1">
    <location>
        <begin position="82"/>
        <end position="106"/>
    </location>
</feature>
<keyword evidence="1" id="KW-1133">Transmembrane helix</keyword>
<organism evidence="2">
    <name type="scientific">Clostridium symbiosum</name>
    <name type="common">Bacteroides symbiosus</name>
    <dbReference type="NCBI Taxonomy" id="1512"/>
    <lineage>
        <taxon>Bacteria</taxon>
        <taxon>Bacillati</taxon>
        <taxon>Bacillota</taxon>
        <taxon>Clostridia</taxon>
        <taxon>Lachnospirales</taxon>
        <taxon>Lachnospiraceae</taxon>
        <taxon>Otoolea</taxon>
    </lineage>
</organism>
<protein>
    <recommendedName>
        <fullName evidence="3">DUF4190 domain-containing protein</fullName>
    </recommendedName>
</protein>
<feature type="transmembrane region" description="Helical" evidence="1">
    <location>
        <begin position="48"/>
        <end position="70"/>
    </location>
</feature>
<evidence type="ECO:0000313" key="2">
    <source>
        <dbReference type="EMBL" id="VYT76379.1"/>
    </source>
</evidence>
<accession>A0A6N2ZAD0</accession>
<dbReference type="AlphaFoldDB" id="A0A6N2ZAD0"/>